<dbReference type="GO" id="GO:0003677">
    <property type="term" value="F:DNA binding"/>
    <property type="evidence" value="ECO:0007669"/>
    <property type="project" value="InterPro"/>
</dbReference>
<evidence type="ECO:0000313" key="2">
    <source>
        <dbReference type="Proteomes" id="UP000003529"/>
    </source>
</evidence>
<name>C4FN37_9FIRM</name>
<sequence>MEYNNKDDKKHAHWRSIMKQCMDSENLHRRLRKILGQVQAIDRMIEEDIPCEDVLSQINAAKSALHKVGQVVLEGHINHCVRDGIEHGDVEKTISDFTKAVERFANMGK</sequence>
<dbReference type="GO" id="GO:0046872">
    <property type="term" value="F:metal ion binding"/>
    <property type="evidence" value="ECO:0007669"/>
    <property type="project" value="InterPro"/>
</dbReference>
<dbReference type="Gene3D" id="1.20.58.1000">
    <property type="entry name" value="Metal-sensitive repressor, helix protomer"/>
    <property type="match status" value="1"/>
</dbReference>
<proteinExistence type="predicted"/>
<evidence type="ECO:0000313" key="1">
    <source>
        <dbReference type="EMBL" id="EEP66295.1"/>
    </source>
</evidence>
<keyword evidence="2" id="KW-1185">Reference proteome</keyword>
<evidence type="ECO:0008006" key="3">
    <source>
        <dbReference type="Google" id="ProtNLM"/>
    </source>
</evidence>
<dbReference type="HOGENOM" id="CLU_130332_2_3_9"/>
<dbReference type="GO" id="GO:0045892">
    <property type="term" value="P:negative regulation of DNA-templated transcription"/>
    <property type="evidence" value="ECO:0007669"/>
    <property type="project" value="UniProtKB-ARBA"/>
</dbReference>
<dbReference type="eggNOG" id="COG1937">
    <property type="taxonomic scope" value="Bacteria"/>
</dbReference>
<reference evidence="1" key="1">
    <citation type="submission" date="2009-04" db="EMBL/GenBank/DDBJ databases">
        <authorList>
            <person name="Weinstock G."/>
            <person name="Sodergren E."/>
            <person name="Clifton S."/>
            <person name="Fulton L."/>
            <person name="Fulton B."/>
            <person name="Courtney L."/>
            <person name="Fronick C."/>
            <person name="Harrison M."/>
            <person name="Strong C."/>
            <person name="Farmer C."/>
            <person name="Delahaunty K."/>
            <person name="Markovic C."/>
            <person name="Hall O."/>
            <person name="Minx P."/>
            <person name="Tomlinson C."/>
            <person name="Mitreva M."/>
            <person name="Nelson J."/>
            <person name="Hou S."/>
            <person name="Wollam A."/>
            <person name="Pepin K.H."/>
            <person name="Johnson M."/>
            <person name="Bhonagiri V."/>
            <person name="Nash W.E."/>
            <person name="Warren W."/>
            <person name="Chinwalla A."/>
            <person name="Mardis E.R."/>
            <person name="Wilson R.K."/>
        </authorList>
    </citation>
    <scope>NUCLEOTIDE SEQUENCE [LARGE SCALE GENOMIC DNA]</scope>
    <source>
        <strain evidence="1">ATCC 17748</strain>
    </source>
</reference>
<dbReference type="PANTHER" id="PTHR33677">
    <property type="entry name" value="TRANSCRIPTIONAL REPRESSOR FRMR-RELATED"/>
    <property type="match status" value="1"/>
</dbReference>
<protein>
    <recommendedName>
        <fullName evidence="3">Copper-sensing transcriptional repressor CsoR</fullName>
    </recommendedName>
</protein>
<dbReference type="InterPro" id="IPR038390">
    <property type="entry name" value="Metal_Tscrpt_repr_sf"/>
</dbReference>
<accession>C4FN37</accession>
<dbReference type="CDD" id="cd10160">
    <property type="entry name" value="CsoR-like_DUF156_3"/>
    <property type="match status" value="1"/>
</dbReference>
<dbReference type="Proteomes" id="UP000003529">
    <property type="component" value="Unassembled WGS sequence"/>
</dbReference>
<organism evidence="1 2">
    <name type="scientific">Veillonella dispar ATCC 17748</name>
    <dbReference type="NCBI Taxonomy" id="546273"/>
    <lineage>
        <taxon>Bacteria</taxon>
        <taxon>Bacillati</taxon>
        <taxon>Bacillota</taxon>
        <taxon>Negativicutes</taxon>
        <taxon>Veillonellales</taxon>
        <taxon>Veillonellaceae</taxon>
        <taxon>Veillonella</taxon>
    </lineage>
</organism>
<dbReference type="InterPro" id="IPR003735">
    <property type="entry name" value="Metal_Tscrpt_repr"/>
</dbReference>
<dbReference type="Pfam" id="PF02583">
    <property type="entry name" value="Trns_repr_metal"/>
    <property type="match status" value="1"/>
</dbReference>
<dbReference type="AlphaFoldDB" id="C4FN37"/>
<dbReference type="EMBL" id="ACIK02000004">
    <property type="protein sequence ID" value="EEP66295.1"/>
    <property type="molecule type" value="Genomic_DNA"/>
</dbReference>
<comment type="caution">
    <text evidence="1">The sequence shown here is derived from an EMBL/GenBank/DDBJ whole genome shotgun (WGS) entry which is preliminary data.</text>
</comment>
<gene>
    <name evidence="1" type="ORF">VEIDISOL_00361</name>
</gene>